<feature type="region of interest" description="Disordered" evidence="1">
    <location>
        <begin position="1"/>
        <end position="20"/>
    </location>
</feature>
<organism evidence="2 3">
    <name type="scientific">Wickerhamomyces mucosus</name>
    <dbReference type="NCBI Taxonomy" id="1378264"/>
    <lineage>
        <taxon>Eukaryota</taxon>
        <taxon>Fungi</taxon>
        <taxon>Dikarya</taxon>
        <taxon>Ascomycota</taxon>
        <taxon>Saccharomycotina</taxon>
        <taxon>Saccharomycetes</taxon>
        <taxon>Phaffomycetales</taxon>
        <taxon>Wickerhamomycetaceae</taxon>
        <taxon>Wickerhamomyces</taxon>
    </lineage>
</organism>
<keyword evidence="3" id="KW-1185">Reference proteome</keyword>
<gene>
    <name evidence="2" type="ORF">WICMUC_002171</name>
</gene>
<dbReference type="AlphaFoldDB" id="A0A9P8PRH2"/>
<sequence length="89" mass="10165">MLKSNRLHFITSSSSSSSSPSWLFAFRRTIHLSSSLFQESFADIIKKQEDHHELPKELISGAPEELITKRLVRIYKESKPATQSGDWGM</sequence>
<comment type="caution">
    <text evidence="2">The sequence shown here is derived from an EMBL/GenBank/DDBJ whole genome shotgun (WGS) entry which is preliminary data.</text>
</comment>
<evidence type="ECO:0000256" key="1">
    <source>
        <dbReference type="SAM" id="MobiDB-lite"/>
    </source>
</evidence>
<reference evidence="2" key="2">
    <citation type="submission" date="2021-01" db="EMBL/GenBank/DDBJ databases">
        <authorList>
            <person name="Schikora-Tamarit M.A."/>
        </authorList>
    </citation>
    <scope>NUCLEOTIDE SEQUENCE</scope>
    <source>
        <strain evidence="2">CBS6341</strain>
    </source>
</reference>
<name>A0A9P8PRH2_9ASCO</name>
<dbReference type="OrthoDB" id="3089at2759"/>
<reference evidence="2" key="1">
    <citation type="journal article" date="2021" name="Open Biol.">
        <title>Shared evolutionary footprints suggest mitochondrial oxidative damage underlies multiple complex I losses in fungi.</title>
        <authorList>
            <person name="Schikora-Tamarit M.A."/>
            <person name="Marcet-Houben M."/>
            <person name="Nosek J."/>
            <person name="Gabaldon T."/>
        </authorList>
    </citation>
    <scope>NUCLEOTIDE SEQUENCE</scope>
    <source>
        <strain evidence="2">CBS6341</strain>
    </source>
</reference>
<proteinExistence type="predicted"/>
<dbReference type="Proteomes" id="UP000769528">
    <property type="component" value="Unassembled WGS sequence"/>
</dbReference>
<protein>
    <submittedName>
        <fullName evidence="2">Uncharacterized protein</fullName>
    </submittedName>
</protein>
<evidence type="ECO:0000313" key="3">
    <source>
        <dbReference type="Proteomes" id="UP000769528"/>
    </source>
</evidence>
<accession>A0A9P8PRH2</accession>
<dbReference type="EMBL" id="JAEUBF010000677">
    <property type="protein sequence ID" value="KAH3676149.1"/>
    <property type="molecule type" value="Genomic_DNA"/>
</dbReference>
<evidence type="ECO:0000313" key="2">
    <source>
        <dbReference type="EMBL" id="KAH3676149.1"/>
    </source>
</evidence>